<dbReference type="CDD" id="cd19096">
    <property type="entry name" value="AKR_Fe-S_oxidoreductase"/>
    <property type="match status" value="1"/>
</dbReference>
<dbReference type="Proteomes" id="UP000245523">
    <property type="component" value="Unassembled WGS sequence"/>
</dbReference>
<dbReference type="InterPro" id="IPR017896">
    <property type="entry name" value="4Fe4S_Fe-S-bd"/>
</dbReference>
<dbReference type="PROSITE" id="PS00198">
    <property type="entry name" value="4FE4S_FER_1"/>
    <property type="match status" value="1"/>
</dbReference>
<dbReference type="InterPro" id="IPR053135">
    <property type="entry name" value="AKR2_Oxidoreductase"/>
</dbReference>
<proteinExistence type="predicted"/>
<dbReference type="InterPro" id="IPR036812">
    <property type="entry name" value="NAD(P)_OxRdtase_dom_sf"/>
</dbReference>
<keyword evidence="1" id="KW-0479">Metal-binding</keyword>
<dbReference type="PROSITE" id="PS51257">
    <property type="entry name" value="PROKAR_LIPOPROTEIN"/>
    <property type="match status" value="1"/>
</dbReference>
<dbReference type="PANTHER" id="PTHR43312">
    <property type="entry name" value="D-THREO-ALDOSE 1-DEHYDROGENASE"/>
    <property type="match status" value="1"/>
</dbReference>
<gene>
    <name evidence="5" type="ORF">B0H50_11069</name>
</gene>
<keyword evidence="2" id="KW-0408">Iron</keyword>
<dbReference type="SUPFAM" id="SSF51430">
    <property type="entry name" value="NAD(P)-linked oxidoreductase"/>
    <property type="match status" value="1"/>
</dbReference>
<dbReference type="InterPro" id="IPR017900">
    <property type="entry name" value="4Fe4S_Fe_S_CS"/>
</dbReference>
<dbReference type="Pfam" id="PF13187">
    <property type="entry name" value="Fer4_9"/>
    <property type="match status" value="1"/>
</dbReference>
<dbReference type="InterPro" id="IPR006311">
    <property type="entry name" value="TAT_signal"/>
</dbReference>
<sequence length="473" mass="53954">MTNKNEGINRREFLKLAGLSAVGAGIAGSALQGCKFFTSEREAAMSPRAGLDPTGEMTYRTSNKGDKVSLLGYGMMRLPTDDNDEIDQEMVNRLVDHAIAHGVTYFDTAPPYMKGKSEDATGIALSRHPRNSYTIATKMSNYRYVQDGMGPKEVYDASVNMYHTSMKKLKTDYIDYYLLHTVGGGDGMPFLRKRFLDNGLLEFLFKEREAGRIRHLGFSFHGHVEVFDYMMKLHDEVHWDFAQIQMNYLDWKYAEKISTRVKNINAEYLYGELEKRHIQATIMEPLLGGRLSNVHDHVVERLKQRDPNASIASWAFRFVGSFPGVLSVLSGMTYMEHLQDNLRTFSPLKPLTDEEFEFLYKTADIMTQYPTIPCNNCKYCMPCSYGLDIPGIFVHYNKCVNEGRIANSINDENYRKARKEFLVGYDRSIPKLRQANHCTGCGKCSPKCPQGIDIPAQLRIIDEYVEKLKRDSL</sequence>
<dbReference type="PROSITE" id="PS51318">
    <property type="entry name" value="TAT"/>
    <property type="match status" value="1"/>
</dbReference>
<dbReference type="SUPFAM" id="SSF46548">
    <property type="entry name" value="alpha-helical ferredoxin"/>
    <property type="match status" value="1"/>
</dbReference>
<dbReference type="Pfam" id="PF00248">
    <property type="entry name" value="Aldo_ket_red"/>
    <property type="match status" value="1"/>
</dbReference>
<evidence type="ECO:0000256" key="1">
    <source>
        <dbReference type="ARBA" id="ARBA00022723"/>
    </source>
</evidence>
<evidence type="ECO:0000256" key="3">
    <source>
        <dbReference type="ARBA" id="ARBA00023014"/>
    </source>
</evidence>
<dbReference type="RefSeq" id="WP_109587458.1">
    <property type="nucleotide sequence ID" value="NZ_JAXEIU010000060.1"/>
</dbReference>
<accession>A0ABX5LP04</accession>
<dbReference type="EMBL" id="QGHD01000010">
    <property type="protein sequence ID" value="PWL01902.1"/>
    <property type="molecule type" value="Genomic_DNA"/>
</dbReference>
<dbReference type="InterPro" id="IPR023210">
    <property type="entry name" value="NADP_OxRdtase_dom"/>
</dbReference>
<evidence type="ECO:0000313" key="5">
    <source>
        <dbReference type="EMBL" id="PWL01902.1"/>
    </source>
</evidence>
<keyword evidence="3" id="KW-0411">Iron-sulfur</keyword>
<dbReference type="PROSITE" id="PS51379">
    <property type="entry name" value="4FE4S_FER_2"/>
    <property type="match status" value="1"/>
</dbReference>
<feature type="domain" description="4Fe-4S ferredoxin-type" evidence="4">
    <location>
        <begin position="428"/>
        <end position="457"/>
    </location>
</feature>
<evidence type="ECO:0000313" key="6">
    <source>
        <dbReference type="Proteomes" id="UP000245523"/>
    </source>
</evidence>
<protein>
    <recommendedName>
        <fullName evidence="4">4Fe-4S ferredoxin-type domain-containing protein</fullName>
    </recommendedName>
</protein>
<comment type="caution">
    <text evidence="5">The sequence shown here is derived from an EMBL/GenBank/DDBJ whole genome shotgun (WGS) entry which is preliminary data.</text>
</comment>
<evidence type="ECO:0000256" key="2">
    <source>
        <dbReference type="ARBA" id="ARBA00023004"/>
    </source>
</evidence>
<dbReference type="PANTHER" id="PTHR43312:SF2">
    <property type="entry name" value="OXIDOREDUCTASE"/>
    <property type="match status" value="1"/>
</dbReference>
<reference evidence="5 6" key="1">
    <citation type="submission" date="2018-05" db="EMBL/GenBank/DDBJ databases">
        <title>Animal gut microbial communities from fecal samples from Wisconsin, USA.</title>
        <authorList>
            <person name="Neumann A."/>
        </authorList>
    </citation>
    <scope>NUCLEOTIDE SEQUENCE [LARGE SCALE GENOMIC DNA]</scope>
    <source>
        <strain evidence="5 6">UWS4</strain>
    </source>
</reference>
<dbReference type="Gene3D" id="3.20.20.100">
    <property type="entry name" value="NADP-dependent oxidoreductase domain"/>
    <property type="match status" value="1"/>
</dbReference>
<organism evidence="5 6">
    <name type="scientific">Hallerella porci</name>
    <dbReference type="NCBI Taxonomy" id="1945871"/>
    <lineage>
        <taxon>Bacteria</taxon>
        <taxon>Pseudomonadati</taxon>
        <taxon>Fibrobacterota</taxon>
        <taxon>Fibrobacteria</taxon>
        <taxon>Fibrobacterales</taxon>
        <taxon>Fibrobacteraceae</taxon>
        <taxon>Hallerella</taxon>
    </lineage>
</organism>
<evidence type="ECO:0000259" key="4">
    <source>
        <dbReference type="PROSITE" id="PS51379"/>
    </source>
</evidence>
<keyword evidence="6" id="KW-1185">Reference proteome</keyword>
<name>A0ABX5LP04_9BACT</name>